<dbReference type="EMBL" id="AMYB01000001">
    <property type="protein sequence ID" value="OAD07896.1"/>
    <property type="molecule type" value="Genomic_DNA"/>
</dbReference>
<evidence type="ECO:0000313" key="2">
    <source>
        <dbReference type="Proteomes" id="UP000077051"/>
    </source>
</evidence>
<proteinExistence type="predicted"/>
<evidence type="ECO:0000313" key="1">
    <source>
        <dbReference type="EMBL" id="OAD07896.1"/>
    </source>
</evidence>
<keyword evidence="2" id="KW-1185">Reference proteome</keyword>
<reference evidence="1 2" key="1">
    <citation type="submission" date="2015-06" db="EMBL/GenBank/DDBJ databases">
        <title>Expansion of signal transduction pathways in fungi by whole-genome duplication.</title>
        <authorList>
            <consortium name="DOE Joint Genome Institute"/>
            <person name="Corrochano L.M."/>
            <person name="Kuo A."/>
            <person name="Marcet-Houben M."/>
            <person name="Polaino S."/>
            <person name="Salamov A."/>
            <person name="Villalobos J.M."/>
            <person name="Alvarez M.I."/>
            <person name="Avalos J."/>
            <person name="Benito E.P."/>
            <person name="Benoit I."/>
            <person name="Burger G."/>
            <person name="Camino L.P."/>
            <person name="Canovas D."/>
            <person name="Cerda-Olmedo E."/>
            <person name="Cheng J.-F."/>
            <person name="Dominguez A."/>
            <person name="Elias M."/>
            <person name="Eslava A.P."/>
            <person name="Glaser F."/>
            <person name="Grimwood J."/>
            <person name="Gutierrez G."/>
            <person name="Heitman J."/>
            <person name="Henrissat B."/>
            <person name="Iturriaga E.A."/>
            <person name="Lang B.F."/>
            <person name="Lavin J.L."/>
            <person name="Lee S."/>
            <person name="Li W."/>
            <person name="Lindquist E."/>
            <person name="Lopez-Garcia S."/>
            <person name="Luque E.M."/>
            <person name="Marcos A.T."/>
            <person name="Martin J."/>
            <person name="Mccluskey K."/>
            <person name="Medina H.R."/>
            <person name="Miralles-Duran A."/>
            <person name="Miyazaki A."/>
            <person name="Munoz-Torres E."/>
            <person name="Oguiza J.A."/>
            <person name="Ohm R."/>
            <person name="Olmedo M."/>
            <person name="Orejas M."/>
            <person name="Ortiz-Castellanos L."/>
            <person name="Pisabarro A.G."/>
            <person name="Rodriguez-Romero J."/>
            <person name="Ruiz-Herrera J."/>
            <person name="Ruiz-Vazquez R."/>
            <person name="Sanz C."/>
            <person name="Schackwitz W."/>
            <person name="Schmutz J."/>
            <person name="Shahriari M."/>
            <person name="Shelest E."/>
            <person name="Silva-Franco F."/>
            <person name="Soanes D."/>
            <person name="Syed K."/>
            <person name="Tagua V.G."/>
            <person name="Talbot N.J."/>
            <person name="Thon M."/>
            <person name="De Vries R.P."/>
            <person name="Wiebenga A."/>
            <person name="Yadav J.S."/>
            <person name="Braun E.L."/>
            <person name="Baker S."/>
            <person name="Garre V."/>
            <person name="Horwitz B."/>
            <person name="Torres-Martinez S."/>
            <person name="Idnurm A."/>
            <person name="Herrera-Estrella A."/>
            <person name="Gabaldon T."/>
            <person name="Grigoriev I.V."/>
        </authorList>
    </citation>
    <scope>NUCLEOTIDE SEQUENCE [LARGE SCALE GENOMIC DNA]</scope>
    <source>
        <strain evidence="1 2">CBS 277.49</strain>
    </source>
</reference>
<accession>A0A168PLI2</accession>
<sequence>MRASTSKSSQAAYGATYYCNVKTSPIHNAASTSIQKQAILLPLLPAAQYNIKTDYYIQGQAMLPHLLLSLLYIQDLLSIRSPIHRSKHLLKTMNTIQPLSWYC</sequence>
<name>A0A168PLI2_MUCCL</name>
<protein>
    <submittedName>
        <fullName evidence="1">Uncharacterized protein</fullName>
    </submittedName>
</protein>
<dbReference type="Proteomes" id="UP000077051">
    <property type="component" value="Unassembled WGS sequence"/>
</dbReference>
<gene>
    <name evidence="1" type="ORF">MUCCIDRAFT_71831</name>
</gene>
<dbReference type="VEuPathDB" id="FungiDB:MUCCIDRAFT_71831"/>
<organism evidence="1 2">
    <name type="scientific">Mucor lusitanicus CBS 277.49</name>
    <dbReference type="NCBI Taxonomy" id="747725"/>
    <lineage>
        <taxon>Eukaryota</taxon>
        <taxon>Fungi</taxon>
        <taxon>Fungi incertae sedis</taxon>
        <taxon>Mucoromycota</taxon>
        <taxon>Mucoromycotina</taxon>
        <taxon>Mucoromycetes</taxon>
        <taxon>Mucorales</taxon>
        <taxon>Mucorineae</taxon>
        <taxon>Mucoraceae</taxon>
        <taxon>Mucor</taxon>
    </lineage>
</organism>
<dbReference type="AlphaFoldDB" id="A0A168PLI2"/>
<comment type="caution">
    <text evidence="1">The sequence shown here is derived from an EMBL/GenBank/DDBJ whole genome shotgun (WGS) entry which is preliminary data.</text>
</comment>